<feature type="signal peptide" evidence="2">
    <location>
        <begin position="1"/>
        <end position="16"/>
    </location>
</feature>
<evidence type="ECO:0000313" key="3">
    <source>
        <dbReference type="EMBL" id="VUC24177.1"/>
    </source>
</evidence>
<dbReference type="InterPro" id="IPR015141">
    <property type="entry name" value="PLipase_A2_prok/fun"/>
</dbReference>
<keyword evidence="2" id="KW-0732">Signal</keyword>
<feature type="chain" id="PRO_5046604791" description="Phospholipase A2" evidence="2">
    <location>
        <begin position="17"/>
        <end position="287"/>
    </location>
</feature>
<dbReference type="SUPFAM" id="SSF48619">
    <property type="entry name" value="Phospholipase A2, PLA2"/>
    <property type="match status" value="1"/>
</dbReference>
<evidence type="ECO:0000256" key="2">
    <source>
        <dbReference type="SAM" id="SignalP"/>
    </source>
</evidence>
<dbReference type="InterPro" id="IPR036444">
    <property type="entry name" value="PLipase_A2_dom_sf"/>
</dbReference>
<sequence length="287" mass="32465">MKLIIIALFLVALALAGPVDKKKLKKDIARTDDLMFRTNLADFISKREGQQPPTLDWNSDGCTGVPDKPLEFNFLPACYRHDFGYANFKHQGRFNEVARLKIDEAFKDDLNTMCDKEKKHRRVLCRTYASGYHMGARLLGDLNAKLAPRDSSQALASIPLETRGDTGIRWEHVKAAVDKLEVSKDTYEAFKNRLEGPAKKFIEDLEAQVGKPNPTFQDIKDKLNSRVTVMGMKKPVEDLPAETNAWEEPKKDAKKEPKKEPKKDAKKDSKKGAKEYPQPDGGVWNCC</sequence>
<comment type="caution">
    <text evidence="3">The sequence shown here is derived from an EMBL/GenBank/DDBJ whole genome shotgun (WGS) entry which is preliminary data.</text>
</comment>
<reference evidence="3 4" key="1">
    <citation type="submission" date="2019-06" db="EMBL/GenBank/DDBJ databases">
        <authorList>
            <person name="Broberg M."/>
        </authorList>
    </citation>
    <scope>NUCLEOTIDE SEQUENCE [LARGE SCALE GENOMIC DNA]</scope>
</reference>
<protein>
    <recommendedName>
        <fullName evidence="5">Phospholipase A2</fullName>
    </recommendedName>
</protein>
<feature type="compositionally biased region" description="Basic and acidic residues" evidence="1">
    <location>
        <begin position="247"/>
        <end position="274"/>
    </location>
</feature>
<feature type="region of interest" description="Disordered" evidence="1">
    <location>
        <begin position="234"/>
        <end position="287"/>
    </location>
</feature>
<gene>
    <name evidence="3" type="ORF">CLO192961_LOCUS132732</name>
</gene>
<accession>A0ABY6U2S0</accession>
<proteinExistence type="predicted"/>
<dbReference type="Proteomes" id="UP000766486">
    <property type="component" value="Unassembled WGS sequence"/>
</dbReference>
<evidence type="ECO:0008006" key="5">
    <source>
        <dbReference type="Google" id="ProtNLM"/>
    </source>
</evidence>
<dbReference type="Pfam" id="PF09056">
    <property type="entry name" value="Phospholip_A2_3"/>
    <property type="match status" value="1"/>
</dbReference>
<evidence type="ECO:0000256" key="1">
    <source>
        <dbReference type="SAM" id="MobiDB-lite"/>
    </source>
</evidence>
<keyword evidence="4" id="KW-1185">Reference proteome</keyword>
<name>A0ABY6U2S0_BIOOC</name>
<organism evidence="3 4">
    <name type="scientific">Bionectria ochroleuca</name>
    <name type="common">Gliocladium roseum</name>
    <dbReference type="NCBI Taxonomy" id="29856"/>
    <lineage>
        <taxon>Eukaryota</taxon>
        <taxon>Fungi</taxon>
        <taxon>Dikarya</taxon>
        <taxon>Ascomycota</taxon>
        <taxon>Pezizomycotina</taxon>
        <taxon>Sordariomycetes</taxon>
        <taxon>Hypocreomycetidae</taxon>
        <taxon>Hypocreales</taxon>
        <taxon>Bionectriaceae</taxon>
        <taxon>Clonostachys</taxon>
    </lineage>
</organism>
<dbReference type="EMBL" id="CABFNS010000715">
    <property type="protein sequence ID" value="VUC24177.1"/>
    <property type="molecule type" value="Genomic_DNA"/>
</dbReference>
<evidence type="ECO:0000313" key="4">
    <source>
        <dbReference type="Proteomes" id="UP000766486"/>
    </source>
</evidence>
<dbReference type="Gene3D" id="1.20.90.10">
    <property type="entry name" value="Phospholipase A2 domain"/>
    <property type="match status" value="1"/>
</dbReference>